<dbReference type="GO" id="GO:0016989">
    <property type="term" value="F:sigma factor antagonist activity"/>
    <property type="evidence" value="ECO:0007669"/>
    <property type="project" value="TreeGrafter"/>
</dbReference>
<dbReference type="RefSeq" id="WP_084305180.1">
    <property type="nucleotide sequence ID" value="NZ_FNDG01000008.1"/>
</dbReference>
<dbReference type="InterPro" id="IPR006860">
    <property type="entry name" value="FecR"/>
</dbReference>
<evidence type="ECO:0000313" key="4">
    <source>
        <dbReference type="EMBL" id="SDH87683.1"/>
    </source>
</evidence>
<organism evidence="4 5">
    <name type="scientific">Phytopseudomonas flavescens</name>
    <dbReference type="NCBI Taxonomy" id="29435"/>
    <lineage>
        <taxon>Bacteria</taxon>
        <taxon>Pseudomonadati</taxon>
        <taxon>Pseudomonadota</taxon>
        <taxon>Gammaproteobacteria</taxon>
        <taxon>Pseudomonadales</taxon>
        <taxon>Pseudomonadaceae</taxon>
        <taxon>Phytopseudomonas</taxon>
    </lineage>
</organism>
<dbReference type="STRING" id="29435.SAMN05216588_108124"/>
<gene>
    <name evidence="4" type="ORF">SAMN05216588_108124</name>
</gene>
<dbReference type="PANTHER" id="PTHR30273">
    <property type="entry name" value="PERIPLASMIC SIGNAL SENSOR AND SIGMA FACTOR ACTIVATOR FECR-RELATED"/>
    <property type="match status" value="1"/>
</dbReference>
<dbReference type="Proteomes" id="UP000198606">
    <property type="component" value="Unassembled WGS sequence"/>
</dbReference>
<evidence type="ECO:0000259" key="2">
    <source>
        <dbReference type="Pfam" id="PF04773"/>
    </source>
</evidence>
<dbReference type="Gene3D" id="2.60.120.1440">
    <property type="match status" value="1"/>
</dbReference>
<dbReference type="InterPro" id="IPR012373">
    <property type="entry name" value="Ferrdict_sens_TM"/>
</dbReference>
<protein>
    <submittedName>
        <fullName evidence="4">FecR family protein</fullName>
    </submittedName>
</protein>
<dbReference type="InterPro" id="IPR032623">
    <property type="entry name" value="FecR_N"/>
</dbReference>
<evidence type="ECO:0000259" key="3">
    <source>
        <dbReference type="Pfam" id="PF16220"/>
    </source>
</evidence>
<keyword evidence="1" id="KW-1133">Transmembrane helix</keyword>
<reference evidence="4 5" key="1">
    <citation type="submission" date="2016-10" db="EMBL/GenBank/DDBJ databases">
        <authorList>
            <person name="de Groot N.N."/>
        </authorList>
    </citation>
    <scope>NUCLEOTIDE SEQUENCE [LARGE SCALE GENOMIC DNA]</scope>
    <source>
        <strain evidence="4 5">LMG 18387</strain>
    </source>
</reference>
<feature type="transmembrane region" description="Helical" evidence="1">
    <location>
        <begin position="84"/>
        <end position="101"/>
    </location>
</feature>
<keyword evidence="1" id="KW-0472">Membrane</keyword>
<keyword evidence="1" id="KW-0812">Transmembrane</keyword>
<evidence type="ECO:0000256" key="1">
    <source>
        <dbReference type="SAM" id="Phobius"/>
    </source>
</evidence>
<evidence type="ECO:0000313" key="5">
    <source>
        <dbReference type="Proteomes" id="UP000198606"/>
    </source>
</evidence>
<name>A0A1G8FZY8_9GAMM</name>
<dbReference type="Pfam" id="PF04773">
    <property type="entry name" value="FecR"/>
    <property type="match status" value="1"/>
</dbReference>
<dbReference type="AlphaFoldDB" id="A0A1G8FZY8"/>
<proteinExistence type="predicted"/>
<feature type="domain" description="FecR protein" evidence="2">
    <location>
        <begin position="115"/>
        <end position="204"/>
    </location>
</feature>
<accession>A0A1G8FZY8</accession>
<dbReference type="EMBL" id="FNDG01000008">
    <property type="protein sequence ID" value="SDH87683.1"/>
    <property type="molecule type" value="Genomic_DNA"/>
</dbReference>
<sequence length="323" mass="35307">MIAASAPVSNRVLEAAIDWQLCLDSGRTSEREKMEFQRWLANDPEHVRAWKQLTGLDQQLAVAAAPAARNALLRRPATSRRRNAGGLLGLLLVGVLGLGLLHQQRPLGDWLADEMTAAGEQRELQLADRSRLRLNSRSALDIDLNSKERRLFLRSGEILVETAHGDPRPFLVETAHGTLRALGTRFLVRETGQGTQLIVLQSAVAAQPRYATGERIIQQGEQVSMSSGALGASLPAPPAADAWMHGMLVVENVRLADLLEQLGDYQNGHLGVDDAIADLRISGSFPLRDLDLALAALPASLPVEVKRYTDWWIRIVPQAPSSQ</sequence>
<dbReference type="Pfam" id="PF16220">
    <property type="entry name" value="DUF4880"/>
    <property type="match status" value="1"/>
</dbReference>
<dbReference type="PIRSF" id="PIRSF018266">
    <property type="entry name" value="FecR"/>
    <property type="match status" value="1"/>
</dbReference>
<dbReference type="PANTHER" id="PTHR30273:SF2">
    <property type="entry name" value="PROTEIN FECR"/>
    <property type="match status" value="1"/>
</dbReference>
<feature type="domain" description="FecR N-terminal" evidence="3">
    <location>
        <begin position="14"/>
        <end position="53"/>
    </location>
</feature>